<gene>
    <name evidence="2" type="ORF">JD844_024168</name>
</gene>
<dbReference type="Proteomes" id="UP000826234">
    <property type="component" value="Unassembled WGS sequence"/>
</dbReference>
<proteinExistence type="predicted"/>
<dbReference type="SUPFAM" id="SSF56091">
    <property type="entry name" value="DNA ligase/mRNA capping enzyme, catalytic domain"/>
    <property type="match status" value="1"/>
</dbReference>
<reference evidence="2 3" key="1">
    <citation type="journal article" date="2022" name="Gigascience">
        <title>A chromosome-level genome assembly and annotation of the desert horned lizard, Phrynosoma platyrhinos, provides insight into chromosomal rearrangements among reptiles.</title>
        <authorList>
            <person name="Koochekian N."/>
            <person name="Ascanio A."/>
            <person name="Farleigh K."/>
            <person name="Card D.C."/>
            <person name="Schield D.R."/>
            <person name="Castoe T.A."/>
            <person name="Jezkova T."/>
        </authorList>
    </citation>
    <scope>NUCLEOTIDE SEQUENCE [LARGE SCALE GENOMIC DNA]</scope>
    <source>
        <strain evidence="2">NK-2021</strain>
    </source>
</reference>
<dbReference type="CDD" id="cd07895">
    <property type="entry name" value="Adenylation_mRNA_capping"/>
    <property type="match status" value="1"/>
</dbReference>
<dbReference type="PANTHER" id="PTHR10367">
    <property type="entry name" value="MRNA-CAPPING ENZYME"/>
    <property type="match status" value="1"/>
</dbReference>
<comment type="caution">
    <text evidence="2">The sequence shown here is derived from an EMBL/GenBank/DDBJ whole genome shotgun (WGS) entry which is preliminary data.</text>
</comment>
<evidence type="ECO:0000313" key="3">
    <source>
        <dbReference type="Proteomes" id="UP000826234"/>
    </source>
</evidence>
<feature type="non-terminal residue" evidence="2">
    <location>
        <position position="195"/>
    </location>
</feature>
<dbReference type="EMBL" id="JAIPUX010003289">
    <property type="protein sequence ID" value="KAH0622141.1"/>
    <property type="molecule type" value="Genomic_DNA"/>
</dbReference>
<dbReference type="InterPro" id="IPR051029">
    <property type="entry name" value="mRNA_Capping_Enz/RNA_Phosphat"/>
</dbReference>
<feature type="domain" description="mRNA capping enzyme adenylation" evidence="1">
    <location>
        <begin position="44"/>
        <end position="195"/>
    </location>
</feature>
<dbReference type="PANTHER" id="PTHR10367:SF17">
    <property type="entry name" value="MRNA-CAPPING ENZYME"/>
    <property type="match status" value="1"/>
</dbReference>
<dbReference type="Gene3D" id="3.30.1490.430">
    <property type="match status" value="1"/>
</dbReference>
<evidence type="ECO:0000259" key="1">
    <source>
        <dbReference type="Pfam" id="PF01331"/>
    </source>
</evidence>
<feature type="non-terminal residue" evidence="2">
    <location>
        <position position="1"/>
    </location>
</feature>
<dbReference type="InterPro" id="IPR001339">
    <property type="entry name" value="mRNA_cap_enzyme_adenylation"/>
</dbReference>
<dbReference type="Pfam" id="PF01331">
    <property type="entry name" value="mRNA_cap_enzyme"/>
    <property type="match status" value="1"/>
</dbReference>
<organism evidence="2 3">
    <name type="scientific">Phrynosoma platyrhinos</name>
    <name type="common">Desert horned lizard</name>
    <dbReference type="NCBI Taxonomy" id="52577"/>
    <lineage>
        <taxon>Eukaryota</taxon>
        <taxon>Metazoa</taxon>
        <taxon>Chordata</taxon>
        <taxon>Craniata</taxon>
        <taxon>Vertebrata</taxon>
        <taxon>Euteleostomi</taxon>
        <taxon>Lepidosauria</taxon>
        <taxon>Squamata</taxon>
        <taxon>Bifurcata</taxon>
        <taxon>Unidentata</taxon>
        <taxon>Episquamata</taxon>
        <taxon>Toxicofera</taxon>
        <taxon>Iguania</taxon>
        <taxon>Phrynosomatidae</taxon>
        <taxon>Phrynosomatinae</taxon>
        <taxon>Phrynosoma</taxon>
    </lineage>
</organism>
<accession>A0ABQ7SYE6</accession>
<protein>
    <recommendedName>
        <fullName evidence="1">mRNA capping enzyme adenylation domain-containing protein</fullName>
    </recommendedName>
</protein>
<name>A0ABQ7SYE6_PHRPL</name>
<sequence length="195" mass="22389">GAVFLEGISVKRVTQVTTQPKLGDIQQKCQQFCGWKGTGFPGAQPVSMDEQNIKLLEQKPYKVSWKADGTRYMMLIDGKDEVYMIDRDNSVFHVSYLEFPFRKDPRVHLENTLLDGEMIIDKVNGQVVPRYLIYDIIKFNGQSVGDCDFNVRLGCIEKEIISPRHDKMKTGQIDKAKEPFSVRNKPFFDIHVAKK</sequence>
<dbReference type="Gene3D" id="3.30.470.30">
    <property type="entry name" value="DNA ligase/mRNA capping enzyme"/>
    <property type="match status" value="1"/>
</dbReference>
<evidence type="ECO:0000313" key="2">
    <source>
        <dbReference type="EMBL" id="KAH0622141.1"/>
    </source>
</evidence>
<keyword evidence="3" id="KW-1185">Reference proteome</keyword>